<name>A0A6A6R5D8_9PEZI</name>
<organism evidence="1 2">
    <name type="scientific">Lophium mytilinum</name>
    <dbReference type="NCBI Taxonomy" id="390894"/>
    <lineage>
        <taxon>Eukaryota</taxon>
        <taxon>Fungi</taxon>
        <taxon>Dikarya</taxon>
        <taxon>Ascomycota</taxon>
        <taxon>Pezizomycotina</taxon>
        <taxon>Dothideomycetes</taxon>
        <taxon>Pleosporomycetidae</taxon>
        <taxon>Mytilinidiales</taxon>
        <taxon>Mytilinidiaceae</taxon>
        <taxon>Lophium</taxon>
    </lineage>
</organism>
<evidence type="ECO:0000313" key="2">
    <source>
        <dbReference type="Proteomes" id="UP000799750"/>
    </source>
</evidence>
<sequence length="423" mass="47154">MTNNLHSAFWLRSSVVLCPVSRRSGRRRLKRSSRDCLELKHLTCHPRCLSPERSHNTYENDEYPNEQTDIVFSQTTLIDLCLSVMDTWGTVLRNVVSVATRASLASAASAHPSQRLVVTGVGLIGLILPSNRPSRSQQAPSPLHLRAHPECRRKITMNFRCPASHIETFRRIQEARRPSLEVILHLFRILRHVPKLYHYTCTLSIPPSSFSIISSGPGRLWEKRKEEFASPSRFRRPPPHIACPGHIYRTGTFGLIFADSVAVSKHDAILQSACPTAPSSRDAFPARTPTVPSYPAPSHKLSLVGVKPQVGPAWIPLVGLVATSVDPVSSHHNTGSRRCSKIDAADTRENFCCPKTWEVDFRHIPEEVEDPLINGQGMESLEPHQEKDHAQPSRVECSLMGLAIEGARCTNSLKTGIRCFEMA</sequence>
<dbReference type="Proteomes" id="UP000799750">
    <property type="component" value="Unassembled WGS sequence"/>
</dbReference>
<dbReference type="AlphaFoldDB" id="A0A6A6R5D8"/>
<protein>
    <submittedName>
        <fullName evidence="1">Uncharacterized protein</fullName>
    </submittedName>
</protein>
<accession>A0A6A6R5D8</accession>
<dbReference type="EMBL" id="MU004184">
    <property type="protein sequence ID" value="KAF2499140.1"/>
    <property type="molecule type" value="Genomic_DNA"/>
</dbReference>
<evidence type="ECO:0000313" key="1">
    <source>
        <dbReference type="EMBL" id="KAF2499140.1"/>
    </source>
</evidence>
<reference evidence="1" key="1">
    <citation type="journal article" date="2020" name="Stud. Mycol.">
        <title>101 Dothideomycetes genomes: a test case for predicting lifestyles and emergence of pathogens.</title>
        <authorList>
            <person name="Haridas S."/>
            <person name="Albert R."/>
            <person name="Binder M."/>
            <person name="Bloem J."/>
            <person name="Labutti K."/>
            <person name="Salamov A."/>
            <person name="Andreopoulos B."/>
            <person name="Baker S."/>
            <person name="Barry K."/>
            <person name="Bills G."/>
            <person name="Bluhm B."/>
            <person name="Cannon C."/>
            <person name="Castanera R."/>
            <person name="Culley D."/>
            <person name="Daum C."/>
            <person name="Ezra D."/>
            <person name="Gonzalez J."/>
            <person name="Henrissat B."/>
            <person name="Kuo A."/>
            <person name="Liang C."/>
            <person name="Lipzen A."/>
            <person name="Lutzoni F."/>
            <person name="Magnuson J."/>
            <person name="Mondo S."/>
            <person name="Nolan M."/>
            <person name="Ohm R."/>
            <person name="Pangilinan J."/>
            <person name="Park H.-J."/>
            <person name="Ramirez L."/>
            <person name="Alfaro M."/>
            <person name="Sun H."/>
            <person name="Tritt A."/>
            <person name="Yoshinaga Y."/>
            <person name="Zwiers L.-H."/>
            <person name="Turgeon B."/>
            <person name="Goodwin S."/>
            <person name="Spatafora J."/>
            <person name="Crous P."/>
            <person name="Grigoriev I."/>
        </authorList>
    </citation>
    <scope>NUCLEOTIDE SEQUENCE</scope>
    <source>
        <strain evidence="1">CBS 269.34</strain>
    </source>
</reference>
<gene>
    <name evidence="1" type="ORF">BU16DRAFT_535535</name>
</gene>
<keyword evidence="2" id="KW-1185">Reference proteome</keyword>
<proteinExistence type="predicted"/>